<sequence>MKLTPEQIQDKKETIEAWEISLEKTKGHLEMLELQKKQAEEKTKTNFYVRELESGMKELQEQIKLTERNIKALKIQVKQGKSE</sequence>
<proteinExistence type="predicted"/>
<name>A0A6M3LNR1_9ZZZZ</name>
<dbReference type="EMBL" id="MT143445">
    <property type="protein sequence ID" value="QJA96906.1"/>
    <property type="molecule type" value="Genomic_DNA"/>
</dbReference>
<keyword evidence="1" id="KW-0175">Coiled coil</keyword>
<dbReference type="AlphaFoldDB" id="A0A6M3LNR1"/>
<organism evidence="3">
    <name type="scientific">viral metagenome</name>
    <dbReference type="NCBI Taxonomy" id="1070528"/>
    <lineage>
        <taxon>unclassified sequences</taxon>
        <taxon>metagenomes</taxon>
        <taxon>organismal metagenomes</taxon>
    </lineage>
</organism>
<gene>
    <name evidence="2" type="ORF">MM415A07878_0003</name>
    <name evidence="3" type="ORF">MM415B07121_0004</name>
</gene>
<protein>
    <submittedName>
        <fullName evidence="3">Uncharacterized protein</fullName>
    </submittedName>
</protein>
<evidence type="ECO:0000313" key="2">
    <source>
        <dbReference type="EMBL" id="QJA68180.1"/>
    </source>
</evidence>
<dbReference type="EMBL" id="MT141594">
    <property type="protein sequence ID" value="QJA68180.1"/>
    <property type="molecule type" value="Genomic_DNA"/>
</dbReference>
<feature type="coiled-coil region" evidence="1">
    <location>
        <begin position="15"/>
        <end position="83"/>
    </location>
</feature>
<accession>A0A6M3LNR1</accession>
<evidence type="ECO:0000313" key="3">
    <source>
        <dbReference type="EMBL" id="QJA96906.1"/>
    </source>
</evidence>
<reference evidence="3" key="1">
    <citation type="submission" date="2020-03" db="EMBL/GenBank/DDBJ databases">
        <title>The deep terrestrial virosphere.</title>
        <authorList>
            <person name="Holmfeldt K."/>
            <person name="Nilsson E."/>
            <person name="Simone D."/>
            <person name="Lopez-Fernandez M."/>
            <person name="Wu X."/>
            <person name="de Brujin I."/>
            <person name="Lundin D."/>
            <person name="Andersson A."/>
            <person name="Bertilsson S."/>
            <person name="Dopson M."/>
        </authorList>
    </citation>
    <scope>NUCLEOTIDE SEQUENCE</scope>
    <source>
        <strain evidence="2">MM415A07878</strain>
        <strain evidence="3">MM415B07121</strain>
    </source>
</reference>
<evidence type="ECO:0000256" key="1">
    <source>
        <dbReference type="SAM" id="Coils"/>
    </source>
</evidence>